<organism evidence="1 2">
    <name type="scientific">Punica granatum</name>
    <name type="common">Pomegranate</name>
    <dbReference type="NCBI Taxonomy" id="22663"/>
    <lineage>
        <taxon>Eukaryota</taxon>
        <taxon>Viridiplantae</taxon>
        <taxon>Streptophyta</taxon>
        <taxon>Embryophyta</taxon>
        <taxon>Tracheophyta</taxon>
        <taxon>Spermatophyta</taxon>
        <taxon>Magnoliopsida</taxon>
        <taxon>eudicotyledons</taxon>
        <taxon>Gunneridae</taxon>
        <taxon>Pentapetalae</taxon>
        <taxon>rosids</taxon>
        <taxon>malvids</taxon>
        <taxon>Myrtales</taxon>
        <taxon>Lythraceae</taxon>
        <taxon>Punica</taxon>
    </lineage>
</organism>
<reference evidence="1 2" key="1">
    <citation type="submission" date="2017-11" db="EMBL/GenBank/DDBJ databases">
        <title>De-novo sequencing of pomegranate (Punica granatum L.) genome.</title>
        <authorList>
            <person name="Akparov Z."/>
            <person name="Amiraslanov A."/>
            <person name="Hajiyeva S."/>
            <person name="Abbasov M."/>
            <person name="Kaur K."/>
            <person name="Hamwieh A."/>
            <person name="Solovyev V."/>
            <person name="Salamov A."/>
            <person name="Braich B."/>
            <person name="Kosarev P."/>
            <person name="Mahmoud A."/>
            <person name="Hajiyev E."/>
            <person name="Babayeva S."/>
            <person name="Izzatullayeva V."/>
            <person name="Mammadov A."/>
            <person name="Mammadov A."/>
            <person name="Sharifova S."/>
            <person name="Ojaghi J."/>
            <person name="Eynullazada K."/>
            <person name="Bayramov B."/>
            <person name="Abdulazimova A."/>
            <person name="Shahmuradov I."/>
        </authorList>
    </citation>
    <scope>NUCLEOTIDE SEQUENCE [LARGE SCALE GENOMIC DNA]</scope>
    <source>
        <strain evidence="2">cv. AG2017</strain>
        <tissue evidence="1">Leaf</tissue>
    </source>
</reference>
<proteinExistence type="predicted"/>
<accession>A0A2I0I2J2</accession>
<gene>
    <name evidence="1" type="ORF">CRG98_041653</name>
</gene>
<sequence>MAHAPIKLPGPSQQQMIRVHHDNITPHRVSTPGANREDCRCPCSPHLKHFGPLLLDPMLAGLVGRPGTALLPPTRVAPPILAKATPPLNIPLPARFCCPSTIRAL</sequence>
<dbReference type="AlphaFoldDB" id="A0A2I0I2J2"/>
<comment type="caution">
    <text evidence="1">The sequence shown here is derived from an EMBL/GenBank/DDBJ whole genome shotgun (WGS) entry which is preliminary data.</text>
</comment>
<name>A0A2I0I2J2_PUNGR</name>
<dbReference type="Proteomes" id="UP000233551">
    <property type="component" value="Unassembled WGS sequence"/>
</dbReference>
<protein>
    <submittedName>
        <fullName evidence="1">Uncharacterized protein</fullName>
    </submittedName>
</protein>
<dbReference type="EMBL" id="PGOL01004253">
    <property type="protein sequence ID" value="PKI37940.1"/>
    <property type="molecule type" value="Genomic_DNA"/>
</dbReference>
<evidence type="ECO:0000313" key="2">
    <source>
        <dbReference type="Proteomes" id="UP000233551"/>
    </source>
</evidence>
<keyword evidence="2" id="KW-1185">Reference proteome</keyword>
<evidence type="ECO:0000313" key="1">
    <source>
        <dbReference type="EMBL" id="PKI37940.1"/>
    </source>
</evidence>